<proteinExistence type="inferred from homology"/>
<protein>
    <recommendedName>
        <fullName evidence="5">HP domain-containing protein</fullName>
    </recommendedName>
</protein>
<dbReference type="SUPFAM" id="SSF55753">
    <property type="entry name" value="Actin depolymerizing proteins"/>
    <property type="match status" value="6"/>
</dbReference>
<keyword evidence="7" id="KW-1185">Reference proteome</keyword>
<dbReference type="InterPro" id="IPR007123">
    <property type="entry name" value="Gelsolin-like_dom"/>
</dbReference>
<dbReference type="CDD" id="cd11291">
    <property type="entry name" value="gelsolin_S6_like"/>
    <property type="match status" value="1"/>
</dbReference>
<dbReference type="PANTHER" id="PTHR11977">
    <property type="entry name" value="VILLIN"/>
    <property type="match status" value="1"/>
</dbReference>
<dbReference type="GO" id="GO:0008154">
    <property type="term" value="P:actin polymerization or depolymerization"/>
    <property type="evidence" value="ECO:0007669"/>
    <property type="project" value="TreeGrafter"/>
</dbReference>
<evidence type="ECO:0000256" key="3">
    <source>
        <dbReference type="ARBA" id="ARBA00022737"/>
    </source>
</evidence>
<dbReference type="InterPro" id="IPR036886">
    <property type="entry name" value="Villin_headpiece_dom_sf"/>
</dbReference>
<dbReference type="GO" id="GO:0051014">
    <property type="term" value="P:actin filament severing"/>
    <property type="evidence" value="ECO:0007669"/>
    <property type="project" value="TreeGrafter"/>
</dbReference>
<keyword evidence="2" id="KW-0117">Actin capping</keyword>
<dbReference type="SUPFAM" id="SSF47050">
    <property type="entry name" value="VHP, Villin headpiece domain"/>
    <property type="match status" value="1"/>
</dbReference>
<dbReference type="Pfam" id="PF02209">
    <property type="entry name" value="VHP"/>
    <property type="match status" value="1"/>
</dbReference>
<dbReference type="Gene3D" id="3.40.20.10">
    <property type="entry name" value="Severin"/>
    <property type="match status" value="6"/>
</dbReference>
<dbReference type="InterPro" id="IPR003128">
    <property type="entry name" value="Villin_headpiece"/>
</dbReference>
<dbReference type="FunFam" id="3.40.20.10:FF:000005">
    <property type="entry name" value="Gelsolin"/>
    <property type="match status" value="1"/>
</dbReference>
<dbReference type="GO" id="GO:0005737">
    <property type="term" value="C:cytoplasm"/>
    <property type="evidence" value="ECO:0007669"/>
    <property type="project" value="TreeGrafter"/>
</dbReference>
<dbReference type="PANTHER" id="PTHR11977:SF57">
    <property type="entry name" value="VILLIN-LIKE PROTEIN QUAIL"/>
    <property type="match status" value="1"/>
</dbReference>
<dbReference type="CDD" id="cd11292">
    <property type="entry name" value="gelsolin_S3_like"/>
    <property type="match status" value="1"/>
</dbReference>
<comment type="caution">
    <text evidence="6">The sequence shown here is derived from an EMBL/GenBank/DDBJ whole genome shotgun (WGS) entry which is preliminary data.</text>
</comment>
<dbReference type="InterPro" id="IPR029006">
    <property type="entry name" value="ADF-H/Gelsolin-like_dom_sf"/>
</dbReference>
<dbReference type="InterPro" id="IPR007122">
    <property type="entry name" value="Villin/Gelsolin"/>
</dbReference>
<dbReference type="AlphaFoldDB" id="A0AAE1PNU6"/>
<feature type="domain" description="HP" evidence="5">
    <location>
        <begin position="676"/>
        <end position="742"/>
    </location>
</feature>
<name>A0AAE1PNU6_9EUCA</name>
<dbReference type="GO" id="GO:0005546">
    <property type="term" value="F:phosphatidylinositol-4,5-bisphosphate binding"/>
    <property type="evidence" value="ECO:0007669"/>
    <property type="project" value="TreeGrafter"/>
</dbReference>
<dbReference type="GO" id="GO:0015629">
    <property type="term" value="C:actin cytoskeleton"/>
    <property type="evidence" value="ECO:0007669"/>
    <property type="project" value="TreeGrafter"/>
</dbReference>
<dbReference type="Gene3D" id="1.10.950.10">
    <property type="entry name" value="Villin headpiece domain"/>
    <property type="match status" value="1"/>
</dbReference>
<keyword evidence="4" id="KW-0009">Actin-binding</keyword>
<reference evidence="6" key="1">
    <citation type="submission" date="2023-11" db="EMBL/GenBank/DDBJ databases">
        <title>Genome assemblies of two species of porcelain crab, Petrolisthes cinctipes and Petrolisthes manimaculis (Anomura: Porcellanidae).</title>
        <authorList>
            <person name="Angst P."/>
        </authorList>
    </citation>
    <scope>NUCLEOTIDE SEQUENCE</scope>
    <source>
        <strain evidence="6">PB745_02</strain>
        <tissue evidence="6">Gill</tissue>
    </source>
</reference>
<sequence length="742" mass="82344">MLGGGPVQHRETQGTESNRFLAYFKNGVRILRGGIASGFRHVTDHFEPSLYHVKGKRMTVVRELHKVEWKEMNDGDVYVLDTKNIIFVWTGRNSNNVEKLQGAKFAATLRLEHGGGSVVVVEDGQESGLQGNERNTLHSLLPLDHKLVVPASDAPKDETVARRMCHELKLFRCTDESGTLKVIEVKNGPLLQADLTSDDSYIIDNGSDGIWVWVGKKATHKERQEALRNAQGFITKKGYPPNTKVARIVDNGEPAEFKTLFKDWQDVDQSRGFGRQVSTNKIATTVQTKFDATTLHQTPSLAAKTQMVDDGSGQKEVWRIKNFNLVAVKESNLGEFYMGDCYIVLYAYLQGNAENYILYYWLGSDASQDEAGTAALKAIELDDRLHGRAVQVRVVQGKEPPHFMAIFGGKMVVFEGGYASAFDGSGARDQGRKSSYMLQVRGTNNNNTKAVEVDMRAGCLNSNDCFVVVTPTVTYVWCGKGSTGDEREMAKTLAASRGEVFIVSEGLEKDEFWKALGGKESYASSARLKLNFTPHPPRLFHCSNASGVFKADEIINFSQIDLIDDDVMILDSWDAVFIWLGHHSNKTEQRAVENLALEYLHTDPADRGTDTPIIKIKQGFEPPNFTGFFGVWDNDLWNNNMTYADICERLEEAAPGATVLVTSSGGPGKGGGGGGSTNGRTYPLATLREKDPEKLPQGVDPVHKENHLSDGDFKTVFGMKREEFDKIPQWKQMNMKKKAGLF</sequence>
<dbReference type="PRINTS" id="PR00597">
    <property type="entry name" value="GELSOLIN"/>
</dbReference>
<evidence type="ECO:0000256" key="4">
    <source>
        <dbReference type="ARBA" id="ARBA00023203"/>
    </source>
</evidence>
<dbReference type="GO" id="GO:0051016">
    <property type="term" value="P:barbed-end actin filament capping"/>
    <property type="evidence" value="ECO:0007669"/>
    <property type="project" value="TreeGrafter"/>
</dbReference>
<organism evidence="6 7">
    <name type="scientific">Petrolisthes manimaculis</name>
    <dbReference type="NCBI Taxonomy" id="1843537"/>
    <lineage>
        <taxon>Eukaryota</taxon>
        <taxon>Metazoa</taxon>
        <taxon>Ecdysozoa</taxon>
        <taxon>Arthropoda</taxon>
        <taxon>Crustacea</taxon>
        <taxon>Multicrustacea</taxon>
        <taxon>Malacostraca</taxon>
        <taxon>Eumalacostraca</taxon>
        <taxon>Eucarida</taxon>
        <taxon>Decapoda</taxon>
        <taxon>Pleocyemata</taxon>
        <taxon>Anomura</taxon>
        <taxon>Galatheoidea</taxon>
        <taxon>Porcellanidae</taxon>
        <taxon>Petrolisthes</taxon>
    </lineage>
</organism>
<dbReference type="Pfam" id="PF00626">
    <property type="entry name" value="Gelsolin"/>
    <property type="match status" value="5"/>
</dbReference>
<dbReference type="PROSITE" id="PS51089">
    <property type="entry name" value="HP"/>
    <property type="match status" value="1"/>
</dbReference>
<dbReference type="SMART" id="SM00153">
    <property type="entry name" value="VHP"/>
    <property type="match status" value="1"/>
</dbReference>
<evidence type="ECO:0000256" key="1">
    <source>
        <dbReference type="ARBA" id="ARBA00008418"/>
    </source>
</evidence>
<gene>
    <name evidence="6" type="ORF">Pmani_018021</name>
</gene>
<dbReference type="CDD" id="cd11293">
    <property type="entry name" value="gelsolin_S4_like"/>
    <property type="match status" value="1"/>
</dbReference>
<dbReference type="SMART" id="SM00262">
    <property type="entry name" value="GEL"/>
    <property type="match status" value="5"/>
</dbReference>
<comment type="similarity">
    <text evidence="1">Belongs to the villin/gelsolin family.</text>
</comment>
<accession>A0AAE1PNU6</accession>
<dbReference type="CDD" id="cd11288">
    <property type="entry name" value="gelsolin_S5_like"/>
    <property type="match status" value="1"/>
</dbReference>
<dbReference type="EMBL" id="JAWZYT010001640">
    <property type="protein sequence ID" value="KAK4310417.1"/>
    <property type="molecule type" value="Genomic_DNA"/>
</dbReference>
<dbReference type="GO" id="GO:0051015">
    <property type="term" value="F:actin filament binding"/>
    <property type="evidence" value="ECO:0007669"/>
    <property type="project" value="InterPro"/>
</dbReference>
<dbReference type="Proteomes" id="UP001292094">
    <property type="component" value="Unassembled WGS sequence"/>
</dbReference>
<keyword evidence="3" id="KW-0677">Repeat</keyword>
<evidence type="ECO:0000313" key="6">
    <source>
        <dbReference type="EMBL" id="KAK4310417.1"/>
    </source>
</evidence>
<dbReference type="FunFam" id="3.40.20.10:FF:000001">
    <property type="entry name" value="Gelsolin"/>
    <property type="match status" value="1"/>
</dbReference>
<evidence type="ECO:0000313" key="7">
    <source>
        <dbReference type="Proteomes" id="UP001292094"/>
    </source>
</evidence>
<evidence type="ECO:0000256" key="2">
    <source>
        <dbReference type="ARBA" id="ARBA00022467"/>
    </source>
</evidence>
<evidence type="ECO:0000259" key="5">
    <source>
        <dbReference type="PROSITE" id="PS51089"/>
    </source>
</evidence>